<sequence length="187" mass="20832">MGESLGPPAGDGDLAARFAFQVRPLLPPLMRQSRRLTKSHADAEDLFQDALLHAYKGFHTFTEGTNLSAWLFRILHNRWASAYRRSLSRPTELTDEFMAGWGGDRSAAVASAESEALSRLTDSVLKEAFGSLPPGVQEVLYYANVYGYTYAETAAIMKIPHGTVMSRAARGRQRLRELMNTHDAQWV</sequence>
<dbReference type="InterPro" id="IPR014284">
    <property type="entry name" value="RNA_pol_sigma-70_dom"/>
</dbReference>
<evidence type="ECO:0000256" key="2">
    <source>
        <dbReference type="ARBA" id="ARBA00023015"/>
    </source>
</evidence>
<protein>
    <submittedName>
        <fullName evidence="8">RNA polymerase sigma factor, sigma-70 family</fullName>
    </submittedName>
</protein>
<comment type="similarity">
    <text evidence="1">Belongs to the sigma-70 factor family. ECF subfamily.</text>
</comment>
<dbReference type="EMBL" id="UGQY01000004">
    <property type="protein sequence ID" value="SUA02865.1"/>
    <property type="molecule type" value="Genomic_DNA"/>
</dbReference>
<dbReference type="Gene3D" id="1.10.10.10">
    <property type="entry name" value="Winged helix-like DNA-binding domain superfamily/Winged helix DNA-binding domain"/>
    <property type="match status" value="1"/>
</dbReference>
<evidence type="ECO:0000256" key="3">
    <source>
        <dbReference type="ARBA" id="ARBA00023082"/>
    </source>
</evidence>
<keyword evidence="3" id="KW-0731">Sigma factor</keyword>
<dbReference type="Gene3D" id="1.10.1740.10">
    <property type="match status" value="1"/>
</dbReference>
<dbReference type="Proteomes" id="UP000255389">
    <property type="component" value="Unassembled WGS sequence"/>
</dbReference>
<dbReference type="InterPro" id="IPR013325">
    <property type="entry name" value="RNA_pol_sigma_r2"/>
</dbReference>
<dbReference type="PANTHER" id="PTHR43133:SF59">
    <property type="entry name" value="ECF RNA POLYMERASE SIGMA FACTOR SIGR"/>
    <property type="match status" value="1"/>
</dbReference>
<dbReference type="InterPro" id="IPR013249">
    <property type="entry name" value="RNA_pol_sigma70_r4_t2"/>
</dbReference>
<dbReference type="GO" id="GO:0016987">
    <property type="term" value="F:sigma factor activity"/>
    <property type="evidence" value="ECO:0007669"/>
    <property type="project" value="UniProtKB-KW"/>
</dbReference>
<evidence type="ECO:0000256" key="5">
    <source>
        <dbReference type="ARBA" id="ARBA00023163"/>
    </source>
</evidence>
<keyword evidence="2" id="KW-0805">Transcription regulation</keyword>
<keyword evidence="5" id="KW-0804">Transcription</keyword>
<name>A0A378UXN7_MYCFO</name>
<dbReference type="PANTHER" id="PTHR43133">
    <property type="entry name" value="RNA POLYMERASE ECF-TYPE SIGMA FACTO"/>
    <property type="match status" value="1"/>
</dbReference>
<dbReference type="InterPro" id="IPR036388">
    <property type="entry name" value="WH-like_DNA-bd_sf"/>
</dbReference>
<dbReference type="CDD" id="cd06171">
    <property type="entry name" value="Sigma70_r4"/>
    <property type="match status" value="1"/>
</dbReference>
<reference evidence="8 9" key="1">
    <citation type="submission" date="2018-06" db="EMBL/GenBank/DDBJ databases">
        <authorList>
            <consortium name="Pathogen Informatics"/>
            <person name="Doyle S."/>
        </authorList>
    </citation>
    <scope>NUCLEOTIDE SEQUENCE [LARGE SCALE GENOMIC DNA]</scope>
    <source>
        <strain evidence="8 9">NCTC1542</strain>
    </source>
</reference>
<dbReference type="GO" id="GO:0006352">
    <property type="term" value="P:DNA-templated transcription initiation"/>
    <property type="evidence" value="ECO:0007669"/>
    <property type="project" value="InterPro"/>
</dbReference>
<dbReference type="Pfam" id="PF08281">
    <property type="entry name" value="Sigma70_r4_2"/>
    <property type="match status" value="1"/>
</dbReference>
<gene>
    <name evidence="8" type="primary">sigY</name>
    <name evidence="8" type="ORF">NCTC1542_04338</name>
</gene>
<dbReference type="InterPro" id="IPR007627">
    <property type="entry name" value="RNA_pol_sigma70_r2"/>
</dbReference>
<dbReference type="GO" id="GO:0003677">
    <property type="term" value="F:DNA binding"/>
    <property type="evidence" value="ECO:0007669"/>
    <property type="project" value="UniProtKB-KW"/>
</dbReference>
<dbReference type="InterPro" id="IPR039425">
    <property type="entry name" value="RNA_pol_sigma-70-like"/>
</dbReference>
<proteinExistence type="inferred from homology"/>
<dbReference type="AlphaFoldDB" id="A0A378UXN7"/>
<keyword evidence="4" id="KW-0238">DNA-binding</keyword>
<dbReference type="SUPFAM" id="SSF88946">
    <property type="entry name" value="Sigma2 domain of RNA polymerase sigma factors"/>
    <property type="match status" value="1"/>
</dbReference>
<evidence type="ECO:0000259" key="6">
    <source>
        <dbReference type="Pfam" id="PF04542"/>
    </source>
</evidence>
<organism evidence="8 9">
    <name type="scientific">Mycolicibacterium fortuitum</name>
    <name type="common">Mycobacterium fortuitum</name>
    <dbReference type="NCBI Taxonomy" id="1766"/>
    <lineage>
        <taxon>Bacteria</taxon>
        <taxon>Bacillati</taxon>
        <taxon>Actinomycetota</taxon>
        <taxon>Actinomycetes</taxon>
        <taxon>Mycobacteriales</taxon>
        <taxon>Mycobacteriaceae</taxon>
        <taxon>Mycolicibacterium</taxon>
    </lineage>
</organism>
<dbReference type="Pfam" id="PF04542">
    <property type="entry name" value="Sigma70_r2"/>
    <property type="match status" value="1"/>
</dbReference>
<dbReference type="NCBIfam" id="TIGR02937">
    <property type="entry name" value="sigma70-ECF"/>
    <property type="match status" value="1"/>
</dbReference>
<evidence type="ECO:0000259" key="7">
    <source>
        <dbReference type="Pfam" id="PF08281"/>
    </source>
</evidence>
<evidence type="ECO:0000313" key="9">
    <source>
        <dbReference type="Proteomes" id="UP000255389"/>
    </source>
</evidence>
<evidence type="ECO:0000256" key="4">
    <source>
        <dbReference type="ARBA" id="ARBA00023125"/>
    </source>
</evidence>
<feature type="domain" description="RNA polymerase sigma factor 70 region 4 type 2" evidence="7">
    <location>
        <begin position="125"/>
        <end position="175"/>
    </location>
</feature>
<dbReference type="InterPro" id="IPR013324">
    <property type="entry name" value="RNA_pol_sigma_r3/r4-like"/>
</dbReference>
<accession>A0A378UXN7</accession>
<evidence type="ECO:0000313" key="8">
    <source>
        <dbReference type="EMBL" id="SUA02865.1"/>
    </source>
</evidence>
<feature type="domain" description="RNA polymerase sigma-70 region 2" evidence="6">
    <location>
        <begin position="22"/>
        <end position="85"/>
    </location>
</feature>
<evidence type="ECO:0000256" key="1">
    <source>
        <dbReference type="ARBA" id="ARBA00010641"/>
    </source>
</evidence>
<dbReference type="SUPFAM" id="SSF88659">
    <property type="entry name" value="Sigma3 and sigma4 domains of RNA polymerase sigma factors"/>
    <property type="match status" value="1"/>
</dbReference>